<dbReference type="AlphaFoldDB" id="A0A816K6Q8"/>
<dbReference type="Proteomes" id="UP000663824">
    <property type="component" value="Unassembled WGS sequence"/>
</dbReference>
<accession>A0A816K6Q8</accession>
<evidence type="ECO:0000313" key="4">
    <source>
        <dbReference type="EMBL" id="CAF1900074.1"/>
    </source>
</evidence>
<reference evidence="4" key="1">
    <citation type="submission" date="2021-02" db="EMBL/GenBank/DDBJ databases">
        <authorList>
            <person name="Nowell W R."/>
        </authorList>
    </citation>
    <scope>NUCLEOTIDE SEQUENCE</scope>
</reference>
<feature type="domain" description="Homeobox" evidence="3">
    <location>
        <begin position="66"/>
        <end position="109"/>
    </location>
</feature>
<evidence type="ECO:0000256" key="2">
    <source>
        <dbReference type="RuleBase" id="RU000682"/>
    </source>
</evidence>
<evidence type="ECO:0000313" key="5">
    <source>
        <dbReference type="Proteomes" id="UP000663824"/>
    </source>
</evidence>
<name>A0A816K6Q8_9BILA</name>
<dbReference type="Gene3D" id="1.10.10.60">
    <property type="entry name" value="Homeodomain-like"/>
    <property type="match status" value="1"/>
</dbReference>
<dbReference type="InterPro" id="IPR009057">
    <property type="entry name" value="Homeodomain-like_sf"/>
</dbReference>
<keyword evidence="1 2" id="KW-0371">Homeobox</keyword>
<dbReference type="SMART" id="SM00389">
    <property type="entry name" value="HOX"/>
    <property type="match status" value="1"/>
</dbReference>
<dbReference type="EMBL" id="CAJNRE010000004">
    <property type="protein sequence ID" value="CAF1900074.1"/>
    <property type="molecule type" value="Genomic_DNA"/>
</dbReference>
<feature type="DNA-binding region" description="Homeobox" evidence="1">
    <location>
        <begin position="68"/>
        <end position="110"/>
    </location>
</feature>
<comment type="subcellular location">
    <subcellularLocation>
        <location evidence="1 2">Nucleus</location>
    </subcellularLocation>
</comment>
<dbReference type="GO" id="GO:0003677">
    <property type="term" value="F:DNA binding"/>
    <property type="evidence" value="ECO:0007669"/>
    <property type="project" value="UniProtKB-UniRule"/>
</dbReference>
<comment type="caution">
    <text evidence="4">The sequence shown here is derived from an EMBL/GenBank/DDBJ whole genome shotgun (WGS) entry which is preliminary data.</text>
</comment>
<evidence type="ECO:0000259" key="3">
    <source>
        <dbReference type="PROSITE" id="PS50071"/>
    </source>
</evidence>
<dbReference type="SUPFAM" id="SSF46689">
    <property type="entry name" value="Homeodomain-like"/>
    <property type="match status" value="1"/>
</dbReference>
<dbReference type="PROSITE" id="PS50071">
    <property type="entry name" value="HOMEOBOX_2"/>
    <property type="match status" value="1"/>
</dbReference>
<dbReference type="GO" id="GO:0005634">
    <property type="term" value="C:nucleus"/>
    <property type="evidence" value="ECO:0007669"/>
    <property type="project" value="UniProtKB-SubCell"/>
</dbReference>
<keyword evidence="1 2" id="KW-0238">DNA-binding</keyword>
<sequence length="155" mass="17825">MPPTSMSYTYPYYYSPATSSCPCCLSSFYQQQSAALSPSPPYDNYHQTPSSTTTTQNIDIYLTNCFNELFQRIPYPNASQRDLVARHIGKTSEQIRIWFQNRRRLQTLRDYGEPSATTQELTSIEQGKIVVDSNELRTLLREISEFKKCFTTSSS</sequence>
<keyword evidence="1 2" id="KW-0539">Nucleus</keyword>
<proteinExistence type="predicted"/>
<evidence type="ECO:0000256" key="1">
    <source>
        <dbReference type="PROSITE-ProRule" id="PRU00108"/>
    </source>
</evidence>
<protein>
    <recommendedName>
        <fullName evidence="3">Homeobox domain-containing protein</fullName>
    </recommendedName>
</protein>
<dbReference type="Pfam" id="PF00046">
    <property type="entry name" value="Homeodomain"/>
    <property type="match status" value="1"/>
</dbReference>
<organism evidence="4 5">
    <name type="scientific">Rotaria magnacalcarata</name>
    <dbReference type="NCBI Taxonomy" id="392030"/>
    <lineage>
        <taxon>Eukaryota</taxon>
        <taxon>Metazoa</taxon>
        <taxon>Spiralia</taxon>
        <taxon>Gnathifera</taxon>
        <taxon>Rotifera</taxon>
        <taxon>Eurotatoria</taxon>
        <taxon>Bdelloidea</taxon>
        <taxon>Philodinida</taxon>
        <taxon>Philodinidae</taxon>
        <taxon>Rotaria</taxon>
    </lineage>
</organism>
<dbReference type="InterPro" id="IPR001356">
    <property type="entry name" value="HD"/>
</dbReference>
<dbReference type="CDD" id="cd00086">
    <property type="entry name" value="homeodomain"/>
    <property type="match status" value="1"/>
</dbReference>
<gene>
    <name evidence="4" type="ORF">MBJ925_LOCUS46</name>
</gene>